<dbReference type="InterPro" id="IPR027417">
    <property type="entry name" value="P-loop_NTPase"/>
</dbReference>
<dbReference type="InterPro" id="IPR014001">
    <property type="entry name" value="Helicase_ATP-bd"/>
</dbReference>
<sequence length="404" mass="45842">MVIQDTDRLILTCLIYIPNPFMRGLKYPARNYLAMPTLEAALSRLGDGIVEVIGENQVKLLHTMGRDSSDQDSLVSLAIRLHSPEGILRDKGTRRLIFASLRKQDAENLAFMLGIEYSGSPYGALSETAFRKNSAMEKALFNYFQVEEPEPEATPSLPDTSSLVEAKHGLFPHQRRALIDIERVLEEEGGRVILHMPTGSGKTRTAMNLIAKHLNRSEGVVLWLAHSEELCEQAAEEFEKAWSYLGDRTVTLRRFFKSHEWEETDDGLVVAGLSKLWAHLRKEQTAMHWLAPKVSLIVFDEAHQSVAPTFRLPVDIVLNMNPDCKFLGLTATPGRTWDDIDEDMVLSNFYNNEKVTLEIEGYETPIHYLVDQGYLSKTKFERLDYDEIGTLEGTDFSFMEEGRE</sequence>
<dbReference type="PROSITE" id="PS51192">
    <property type="entry name" value="HELICASE_ATP_BIND_1"/>
    <property type="match status" value="1"/>
</dbReference>
<gene>
    <name evidence="2" type="ORF">METZ01_LOCUS243169</name>
</gene>
<dbReference type="AlphaFoldDB" id="A0A382HTA3"/>
<feature type="domain" description="Helicase ATP-binding" evidence="1">
    <location>
        <begin position="183"/>
        <end position="351"/>
    </location>
</feature>
<dbReference type="InterPro" id="IPR050742">
    <property type="entry name" value="Helicase_Restrict-Modif_Enz"/>
</dbReference>
<dbReference type="GO" id="GO:0003677">
    <property type="term" value="F:DNA binding"/>
    <property type="evidence" value="ECO:0007669"/>
    <property type="project" value="InterPro"/>
</dbReference>
<evidence type="ECO:0000313" key="2">
    <source>
        <dbReference type="EMBL" id="SVB90315.1"/>
    </source>
</evidence>
<protein>
    <recommendedName>
        <fullName evidence="1">Helicase ATP-binding domain-containing protein</fullName>
    </recommendedName>
</protein>
<dbReference type="PANTHER" id="PTHR47396:SF1">
    <property type="entry name" value="ATP-DEPENDENT HELICASE IRC3-RELATED"/>
    <property type="match status" value="1"/>
</dbReference>
<dbReference type="Gene3D" id="3.40.50.300">
    <property type="entry name" value="P-loop containing nucleotide triphosphate hydrolases"/>
    <property type="match status" value="1"/>
</dbReference>
<dbReference type="GO" id="GO:0016787">
    <property type="term" value="F:hydrolase activity"/>
    <property type="evidence" value="ECO:0007669"/>
    <property type="project" value="InterPro"/>
</dbReference>
<dbReference type="GO" id="GO:0005524">
    <property type="term" value="F:ATP binding"/>
    <property type="evidence" value="ECO:0007669"/>
    <property type="project" value="InterPro"/>
</dbReference>
<evidence type="ECO:0000259" key="1">
    <source>
        <dbReference type="PROSITE" id="PS51192"/>
    </source>
</evidence>
<reference evidence="2" key="1">
    <citation type="submission" date="2018-05" db="EMBL/GenBank/DDBJ databases">
        <authorList>
            <person name="Lanie J.A."/>
            <person name="Ng W.-L."/>
            <person name="Kazmierczak K.M."/>
            <person name="Andrzejewski T.M."/>
            <person name="Davidsen T.M."/>
            <person name="Wayne K.J."/>
            <person name="Tettelin H."/>
            <person name="Glass J.I."/>
            <person name="Rusch D."/>
            <person name="Podicherti R."/>
            <person name="Tsui H.-C.T."/>
            <person name="Winkler M.E."/>
        </authorList>
    </citation>
    <scope>NUCLEOTIDE SEQUENCE</scope>
</reference>
<dbReference type="EMBL" id="UINC01063074">
    <property type="protein sequence ID" value="SVB90315.1"/>
    <property type="molecule type" value="Genomic_DNA"/>
</dbReference>
<dbReference type="GO" id="GO:0005829">
    <property type="term" value="C:cytosol"/>
    <property type="evidence" value="ECO:0007669"/>
    <property type="project" value="TreeGrafter"/>
</dbReference>
<dbReference type="SMART" id="SM00487">
    <property type="entry name" value="DEXDc"/>
    <property type="match status" value="1"/>
</dbReference>
<dbReference type="SUPFAM" id="SSF52540">
    <property type="entry name" value="P-loop containing nucleoside triphosphate hydrolases"/>
    <property type="match status" value="1"/>
</dbReference>
<feature type="non-terminal residue" evidence="2">
    <location>
        <position position="404"/>
    </location>
</feature>
<dbReference type="InterPro" id="IPR006935">
    <property type="entry name" value="Helicase/UvrB_N"/>
</dbReference>
<organism evidence="2">
    <name type="scientific">marine metagenome</name>
    <dbReference type="NCBI Taxonomy" id="408172"/>
    <lineage>
        <taxon>unclassified sequences</taxon>
        <taxon>metagenomes</taxon>
        <taxon>ecological metagenomes</taxon>
    </lineage>
</organism>
<name>A0A382HTA3_9ZZZZ</name>
<dbReference type="Pfam" id="PF04851">
    <property type="entry name" value="ResIII"/>
    <property type="match status" value="1"/>
</dbReference>
<dbReference type="PANTHER" id="PTHR47396">
    <property type="entry name" value="TYPE I RESTRICTION ENZYME ECOKI R PROTEIN"/>
    <property type="match status" value="1"/>
</dbReference>
<proteinExistence type="predicted"/>
<accession>A0A382HTA3</accession>